<organism evidence="1 2">
    <name type="scientific">Persea americana</name>
    <name type="common">Avocado</name>
    <dbReference type="NCBI Taxonomy" id="3435"/>
    <lineage>
        <taxon>Eukaryota</taxon>
        <taxon>Viridiplantae</taxon>
        <taxon>Streptophyta</taxon>
        <taxon>Embryophyta</taxon>
        <taxon>Tracheophyta</taxon>
        <taxon>Spermatophyta</taxon>
        <taxon>Magnoliopsida</taxon>
        <taxon>Magnoliidae</taxon>
        <taxon>Laurales</taxon>
        <taxon>Lauraceae</taxon>
        <taxon>Persea</taxon>
    </lineage>
</organism>
<evidence type="ECO:0000313" key="1">
    <source>
        <dbReference type="EMBL" id="KAJ8625863.1"/>
    </source>
</evidence>
<proteinExistence type="predicted"/>
<evidence type="ECO:0000313" key="2">
    <source>
        <dbReference type="Proteomes" id="UP001234297"/>
    </source>
</evidence>
<dbReference type="Proteomes" id="UP001234297">
    <property type="component" value="Chromosome 6"/>
</dbReference>
<reference evidence="1 2" key="1">
    <citation type="journal article" date="2022" name="Hortic Res">
        <title>A haplotype resolved chromosomal level avocado genome allows analysis of novel avocado genes.</title>
        <authorList>
            <person name="Nath O."/>
            <person name="Fletcher S.J."/>
            <person name="Hayward A."/>
            <person name="Shaw L.M."/>
            <person name="Masouleh A.K."/>
            <person name="Furtado A."/>
            <person name="Henry R.J."/>
            <person name="Mitter N."/>
        </authorList>
    </citation>
    <scope>NUCLEOTIDE SEQUENCE [LARGE SCALE GENOMIC DNA]</scope>
    <source>
        <strain evidence="2">cv. Hass</strain>
    </source>
</reference>
<comment type="caution">
    <text evidence="1">The sequence shown here is derived from an EMBL/GenBank/DDBJ whole genome shotgun (WGS) entry which is preliminary data.</text>
</comment>
<keyword evidence="2" id="KW-1185">Reference proteome</keyword>
<gene>
    <name evidence="1" type="ORF">MRB53_019170</name>
</gene>
<accession>A0ACC2KXL3</accession>
<protein>
    <submittedName>
        <fullName evidence="1">Uncharacterized protein</fullName>
    </submittedName>
</protein>
<sequence length="121" mass="13322">MGAMDEYACGMMRCSLQGKPQWVQVMYHHRRRPHEQPSPDLLTRVGGKIKGICARGVLPLPSILIITRAATDTCSKTGHHPTKLSYCCRHSTTSRHQTAPTSIAQCTTPKLPHTVGSFQLG</sequence>
<dbReference type="EMBL" id="CM056814">
    <property type="protein sequence ID" value="KAJ8625863.1"/>
    <property type="molecule type" value="Genomic_DNA"/>
</dbReference>
<name>A0ACC2KXL3_PERAE</name>